<dbReference type="RefSeq" id="WP_114443017.1">
    <property type="nucleotide sequence ID" value="NZ_QOZG01000058.1"/>
</dbReference>
<name>A0A368JWM4_9HYPH</name>
<keyword evidence="2" id="KW-0808">Transferase</keyword>
<dbReference type="Proteomes" id="UP000253420">
    <property type="component" value="Unassembled WGS sequence"/>
</dbReference>
<evidence type="ECO:0000313" key="2">
    <source>
        <dbReference type="EMBL" id="RCS21361.1"/>
    </source>
</evidence>
<dbReference type="AlphaFoldDB" id="A0A368JWM4"/>
<comment type="caution">
    <text evidence="2">The sequence shown here is derived from an EMBL/GenBank/DDBJ whole genome shotgun (WGS) entry which is preliminary data.</text>
</comment>
<evidence type="ECO:0000313" key="3">
    <source>
        <dbReference type="Proteomes" id="UP000253420"/>
    </source>
</evidence>
<dbReference type="InterPro" id="IPR000182">
    <property type="entry name" value="GNAT_dom"/>
</dbReference>
<keyword evidence="3" id="KW-1185">Reference proteome</keyword>
<feature type="domain" description="N-acetyltransferase" evidence="1">
    <location>
        <begin position="1"/>
        <end position="100"/>
    </location>
</feature>
<dbReference type="PROSITE" id="PS51186">
    <property type="entry name" value="GNAT"/>
    <property type="match status" value="1"/>
</dbReference>
<reference evidence="2 3" key="1">
    <citation type="submission" date="2018-07" db="EMBL/GenBank/DDBJ databases">
        <title>The draft genome of Phyllobacterium salinisoli.</title>
        <authorList>
            <person name="Liu L."/>
            <person name="Li L."/>
            <person name="Zhang X."/>
            <person name="Liang L."/>
        </authorList>
    </citation>
    <scope>NUCLEOTIDE SEQUENCE [LARGE SCALE GENOMIC DNA]</scope>
    <source>
        <strain evidence="2 3">LLAN61</strain>
    </source>
</reference>
<dbReference type="Pfam" id="PF13508">
    <property type="entry name" value="Acetyltransf_7"/>
    <property type="match status" value="1"/>
</dbReference>
<dbReference type="GO" id="GO:0016747">
    <property type="term" value="F:acyltransferase activity, transferring groups other than amino-acyl groups"/>
    <property type="evidence" value="ECO:0007669"/>
    <property type="project" value="InterPro"/>
</dbReference>
<sequence length="103" mass="11437">MRFLSFRSISEFAAEVHVMGVKAGWHRMGIGRALIEVAKDHAVSKNARYLTVKTIAASKSDENHAATRAFYESVGFLPIEEFPALRGAGNPCLFMIQPLEHHP</sequence>
<accession>A0A368JWM4</accession>
<dbReference type="InterPro" id="IPR016181">
    <property type="entry name" value="Acyl_CoA_acyltransferase"/>
</dbReference>
<dbReference type="CDD" id="cd04301">
    <property type="entry name" value="NAT_SF"/>
    <property type="match status" value="1"/>
</dbReference>
<evidence type="ECO:0000259" key="1">
    <source>
        <dbReference type="PROSITE" id="PS51186"/>
    </source>
</evidence>
<dbReference type="EMBL" id="QOZG01000058">
    <property type="protein sequence ID" value="RCS21361.1"/>
    <property type="molecule type" value="Genomic_DNA"/>
</dbReference>
<dbReference type="OrthoDB" id="9815041at2"/>
<gene>
    <name evidence="2" type="ORF">DUT91_24665</name>
</gene>
<proteinExistence type="predicted"/>
<dbReference type="Gene3D" id="3.40.630.30">
    <property type="match status" value="1"/>
</dbReference>
<organism evidence="2 3">
    <name type="scientific">Phyllobacterium salinisoli</name>
    <dbReference type="NCBI Taxonomy" id="1899321"/>
    <lineage>
        <taxon>Bacteria</taxon>
        <taxon>Pseudomonadati</taxon>
        <taxon>Pseudomonadota</taxon>
        <taxon>Alphaproteobacteria</taxon>
        <taxon>Hyphomicrobiales</taxon>
        <taxon>Phyllobacteriaceae</taxon>
        <taxon>Phyllobacterium</taxon>
    </lineage>
</organism>
<dbReference type="SUPFAM" id="SSF55729">
    <property type="entry name" value="Acyl-CoA N-acyltransferases (Nat)"/>
    <property type="match status" value="1"/>
</dbReference>
<protein>
    <submittedName>
        <fullName evidence="2">GNAT family N-acetyltransferase</fullName>
    </submittedName>
</protein>